<dbReference type="CDD" id="cd13120">
    <property type="entry name" value="BF2867_like_N"/>
    <property type="match status" value="1"/>
</dbReference>
<keyword evidence="1" id="KW-0732">Signal</keyword>
<name>A0ABY5V062_9BACT</name>
<dbReference type="CDD" id="cd13121">
    <property type="entry name" value="BF2867_like_C"/>
    <property type="match status" value="1"/>
</dbReference>
<sequence>MKKSFLLLAGVAAALASCSKTETTDRPQGSAIGFAGAWIGHTVESKAQNDANITTEGIDHFFVFGGYEGFNNVFGTAEAGEQAIGTKVTKAADSWTYSPVRYWVEDKTYDFAAYSPDLTGVATVAADVANKAISFTNFVSDKDRQHDLIYAHVSNATHERKVQFSFSHALSMIRFTFKSAFGKNTTLHIKDFKFYGMSLQGNYSYQTNEMEMDWNGHTNVATDGTAFTNSELEIPGTEGNVTDDYLVIPQSVPAQTMTVSFTAEIWTNGAEAATKSKPVSVRLQTLENGWTAGQCYNYTVTIDGENLEMKPIEFGDPTVTEWPDEPTDIPVEIPM</sequence>
<evidence type="ECO:0000313" key="3">
    <source>
        <dbReference type="Proteomes" id="UP001059295"/>
    </source>
</evidence>
<protein>
    <submittedName>
        <fullName evidence="2">Fimbrillin family protein</fullName>
    </submittedName>
</protein>
<dbReference type="InterPro" id="IPR042278">
    <property type="entry name" value="Mfa-like_1_N"/>
</dbReference>
<feature type="signal peptide" evidence="1">
    <location>
        <begin position="1"/>
        <end position="16"/>
    </location>
</feature>
<dbReference type="InterPro" id="IPR025049">
    <property type="entry name" value="Mfa-like_1"/>
</dbReference>
<dbReference type="Proteomes" id="UP001059295">
    <property type="component" value="Chromosome"/>
</dbReference>
<reference evidence="2" key="1">
    <citation type="journal article" date="2022" name="Cell">
        <title>Design, construction, and in vivo augmentation of a complex gut microbiome.</title>
        <authorList>
            <person name="Cheng A.G."/>
            <person name="Ho P.Y."/>
            <person name="Aranda-Diaz A."/>
            <person name="Jain S."/>
            <person name="Yu F.B."/>
            <person name="Meng X."/>
            <person name="Wang M."/>
            <person name="Iakiviak M."/>
            <person name="Nagashima K."/>
            <person name="Zhao A."/>
            <person name="Murugkar P."/>
            <person name="Patil A."/>
            <person name="Atabakhsh K."/>
            <person name="Weakley A."/>
            <person name="Yan J."/>
            <person name="Brumbaugh A.R."/>
            <person name="Higginbottom S."/>
            <person name="Dimas A."/>
            <person name="Shiver A.L."/>
            <person name="Deutschbauer A."/>
            <person name="Neff N."/>
            <person name="Sonnenburg J.L."/>
            <person name="Huang K.C."/>
            <person name="Fischbach M.A."/>
        </authorList>
    </citation>
    <scope>NUCLEOTIDE SEQUENCE</scope>
    <source>
        <strain evidence="2">AP11</strain>
    </source>
</reference>
<keyword evidence="3" id="KW-1185">Reference proteome</keyword>
<dbReference type="GeneID" id="82890495"/>
<feature type="chain" id="PRO_5045583086" evidence="1">
    <location>
        <begin position="17"/>
        <end position="335"/>
    </location>
</feature>
<dbReference type="Gene3D" id="2.60.40.2630">
    <property type="match status" value="1"/>
</dbReference>
<evidence type="ECO:0000313" key="2">
    <source>
        <dbReference type="EMBL" id="UWN57598.1"/>
    </source>
</evidence>
<organism evidence="2 3">
    <name type="scientific">Alistipes ihumii AP11</name>
    <dbReference type="NCBI Taxonomy" id="1211813"/>
    <lineage>
        <taxon>Bacteria</taxon>
        <taxon>Pseudomonadati</taxon>
        <taxon>Bacteroidota</taxon>
        <taxon>Bacteroidia</taxon>
        <taxon>Bacteroidales</taxon>
        <taxon>Rikenellaceae</taxon>
        <taxon>Alistipes</taxon>
    </lineage>
</organism>
<evidence type="ECO:0000256" key="1">
    <source>
        <dbReference type="SAM" id="SignalP"/>
    </source>
</evidence>
<proteinExistence type="predicted"/>
<dbReference type="Pfam" id="PF13149">
    <property type="entry name" value="Mfa_like_1"/>
    <property type="match status" value="1"/>
</dbReference>
<gene>
    <name evidence="2" type="ORF">NQ491_02135</name>
</gene>
<dbReference type="Gene3D" id="2.60.40.2620">
    <property type="entry name" value="Fimbrillin-like"/>
    <property type="match status" value="1"/>
</dbReference>
<dbReference type="EMBL" id="CP102294">
    <property type="protein sequence ID" value="UWN57598.1"/>
    <property type="molecule type" value="Genomic_DNA"/>
</dbReference>
<dbReference type="RefSeq" id="WP_019244992.1">
    <property type="nucleotide sequence ID" value="NZ_CAPH01000005.1"/>
</dbReference>
<dbReference type="PROSITE" id="PS51257">
    <property type="entry name" value="PROKAR_LIPOPROTEIN"/>
    <property type="match status" value="1"/>
</dbReference>
<accession>A0ABY5V062</accession>